<dbReference type="EMBL" id="CAJZ01000011">
    <property type="protein sequence ID" value="CCI82855.1"/>
    <property type="molecule type" value="Genomic_DNA"/>
</dbReference>
<gene>
    <name evidence="3" type="ORF">BN46_0102</name>
    <name evidence="4" type="ORF">HMPREF9719_00467</name>
</gene>
<accession>I7KIB9</accession>
<dbReference type="PANTHER" id="PTHR22893:SF91">
    <property type="entry name" value="NADPH DEHYDROGENASE 2-RELATED"/>
    <property type="match status" value="1"/>
</dbReference>
<dbReference type="GO" id="GO:0016491">
    <property type="term" value="F:oxidoreductase activity"/>
    <property type="evidence" value="ECO:0007669"/>
    <property type="project" value="UniProtKB-KW"/>
</dbReference>
<dbReference type="SUPFAM" id="SSF51395">
    <property type="entry name" value="FMN-linked oxidoreductases"/>
    <property type="match status" value="1"/>
</dbReference>
<reference evidence="4 5" key="2">
    <citation type="submission" date="2012-08" db="EMBL/GenBank/DDBJ databases">
        <title>The Genome Sequence of Turicella otitidis ATCC 51513.</title>
        <authorList>
            <consortium name="The Broad Institute Genome Sequencing Platform"/>
            <person name="Earl A."/>
            <person name="Ward D."/>
            <person name="Feldgarden M."/>
            <person name="Gevers D."/>
            <person name="Huys G."/>
            <person name="Walker B."/>
            <person name="Young S.K."/>
            <person name="Zeng Q."/>
            <person name="Gargeya S."/>
            <person name="Fitzgerald M."/>
            <person name="Haas B."/>
            <person name="Abouelleil A."/>
            <person name="Alvarado L."/>
            <person name="Arachchi H.M."/>
            <person name="Berlin A.M."/>
            <person name="Chapman S.B."/>
            <person name="Goldberg J."/>
            <person name="Griggs A."/>
            <person name="Gujja S."/>
            <person name="Hansen M."/>
            <person name="Howarth C."/>
            <person name="Imamovic A."/>
            <person name="Larimer J."/>
            <person name="McCowen C."/>
            <person name="Montmayeur A."/>
            <person name="Murphy C."/>
            <person name="Neiman D."/>
            <person name="Pearson M."/>
            <person name="Priest M."/>
            <person name="Roberts A."/>
            <person name="Saif S."/>
            <person name="Shea T."/>
            <person name="Sisk P."/>
            <person name="Sykes S."/>
            <person name="Wortman J."/>
            <person name="Nusbaum C."/>
            <person name="Birren B."/>
        </authorList>
    </citation>
    <scope>NUCLEOTIDE SEQUENCE [LARGE SCALE GENOMIC DNA]</scope>
    <source>
        <strain evidence="4 5">ATCC 51513</strain>
    </source>
</reference>
<dbReference type="CDD" id="cd02933">
    <property type="entry name" value="OYE_like_FMN"/>
    <property type="match status" value="1"/>
</dbReference>
<dbReference type="Pfam" id="PF00724">
    <property type="entry name" value="Oxidored_FMN"/>
    <property type="match status" value="1"/>
</dbReference>
<dbReference type="PANTHER" id="PTHR22893">
    <property type="entry name" value="NADH OXIDOREDUCTASE-RELATED"/>
    <property type="match status" value="1"/>
</dbReference>
<dbReference type="GO" id="GO:0005829">
    <property type="term" value="C:cytosol"/>
    <property type="evidence" value="ECO:0007669"/>
    <property type="project" value="TreeGrafter"/>
</dbReference>
<feature type="compositionally biased region" description="Basic and acidic residues" evidence="1">
    <location>
        <begin position="372"/>
        <end position="382"/>
    </location>
</feature>
<reference evidence="3 6" key="1">
    <citation type="journal article" date="2012" name="J. Bacteriol.">
        <title>Draft Genome Sequence of Turicella otitidis ATCC 51513, Isolated from Middle Ear Fluid from a Child with Otitis Media.</title>
        <authorList>
            <person name="Brinkrolf K."/>
            <person name="Schneider J."/>
            <person name="Knecht M."/>
            <person name="Ruckert C."/>
            <person name="Tauch A."/>
        </authorList>
    </citation>
    <scope>NUCLEOTIDE SEQUENCE [LARGE SCALE GENOMIC DNA]</scope>
    <source>
        <strain evidence="3 6">ATCC 51513</strain>
    </source>
</reference>
<evidence type="ECO:0000313" key="5">
    <source>
        <dbReference type="Proteomes" id="UP000006078"/>
    </source>
</evidence>
<evidence type="ECO:0000259" key="2">
    <source>
        <dbReference type="Pfam" id="PF00724"/>
    </source>
</evidence>
<feature type="domain" description="NADH:flavin oxidoreductase/NADH oxidase N-terminal" evidence="2">
    <location>
        <begin position="16"/>
        <end position="352"/>
    </location>
</feature>
<dbReference type="AlphaFoldDB" id="I7KIB9"/>
<dbReference type="InterPro" id="IPR001155">
    <property type="entry name" value="OxRdtase_FMN_N"/>
</dbReference>
<dbReference type="EMBL" id="AHAE01000026">
    <property type="protein sequence ID" value="EJZ82609.1"/>
    <property type="molecule type" value="Genomic_DNA"/>
</dbReference>
<evidence type="ECO:0000313" key="3">
    <source>
        <dbReference type="EMBL" id="CCI82855.1"/>
    </source>
</evidence>
<name>I7KIB9_9CORY</name>
<comment type="caution">
    <text evidence="3">The sequence shown here is derived from an EMBL/GenBank/DDBJ whole genome shotgun (WGS) entry which is preliminary data.</text>
</comment>
<dbReference type="PATRIC" id="fig|883169.3.peg.440"/>
<evidence type="ECO:0000313" key="6">
    <source>
        <dbReference type="Proteomes" id="UP000011016"/>
    </source>
</evidence>
<organism evidence="3 6">
    <name type="scientific">Corynebacterium otitidis ATCC 51513</name>
    <dbReference type="NCBI Taxonomy" id="883169"/>
    <lineage>
        <taxon>Bacteria</taxon>
        <taxon>Bacillati</taxon>
        <taxon>Actinomycetota</taxon>
        <taxon>Actinomycetes</taxon>
        <taxon>Mycobacteriales</taxon>
        <taxon>Corynebacteriaceae</taxon>
        <taxon>Corynebacterium</taxon>
    </lineage>
</organism>
<dbReference type="GO" id="GO:0010181">
    <property type="term" value="F:FMN binding"/>
    <property type="evidence" value="ECO:0007669"/>
    <property type="project" value="InterPro"/>
</dbReference>
<keyword evidence="5" id="KW-1185">Reference proteome</keyword>
<dbReference type="HOGENOM" id="CLU_012153_0_1_11"/>
<dbReference type="Proteomes" id="UP000006078">
    <property type="component" value="Unassembled WGS sequence"/>
</dbReference>
<evidence type="ECO:0000313" key="4">
    <source>
        <dbReference type="EMBL" id="EJZ82609.1"/>
    </source>
</evidence>
<dbReference type="InterPro" id="IPR045247">
    <property type="entry name" value="Oye-like"/>
</dbReference>
<protein>
    <submittedName>
        <fullName evidence="3">Putative oxidoreductase</fullName>
        <ecNumber evidence="3">1.-.-.-</ecNumber>
    </submittedName>
</protein>
<dbReference type="EC" id="1.-.-.-" evidence="3"/>
<keyword evidence="3" id="KW-0560">Oxidoreductase</keyword>
<sequence length="382" mass="41109">MESFRGLARSPGMAHKLFSPITFGAHEAPNRVTVAGLTRQRAGEDGLPTELHERYYSQRASFGLVVTEGSFVDFSSRSFPGQTGIANDEQQAAWTRVADAVHDKGGLLSIQIMHGGRVSAPEIQRGAPTVAPSPHSDGVKFHDWDGSSKEAPTPKELNVDEIAEIVETFRRGARRAVDAGIDFVEVHGANGYLLHQFLAPSANHRTDDYGGTPEKRARLVLEVVDAVADEIGDERTGVRLAPQFPVQALDESDDSDAAATYRAVGEGLARRDLAYVSLSSPSLRAAGVAAVRDAVRERGIPVLANASAATEPTSLEDAESFLDEGLGDAVAVGRLTISNPDLPIRWERGLELTEPDQATFYGGGAHGYTDYPFHDDPEPYRP</sequence>
<dbReference type="InterPro" id="IPR013785">
    <property type="entry name" value="Aldolase_TIM"/>
</dbReference>
<proteinExistence type="predicted"/>
<dbReference type="OrthoDB" id="3169239at2"/>
<dbReference type="RefSeq" id="WP_004600357.1">
    <property type="nucleotide sequence ID" value="NZ_HF541865.1"/>
</dbReference>
<feature type="region of interest" description="Disordered" evidence="1">
    <location>
        <begin position="361"/>
        <end position="382"/>
    </location>
</feature>
<dbReference type="Proteomes" id="UP000011016">
    <property type="component" value="Unassembled WGS sequence"/>
</dbReference>
<evidence type="ECO:0000256" key="1">
    <source>
        <dbReference type="SAM" id="MobiDB-lite"/>
    </source>
</evidence>
<dbReference type="eggNOG" id="COG1902">
    <property type="taxonomic scope" value="Bacteria"/>
</dbReference>
<dbReference type="STRING" id="29321.AAV33_08065"/>
<dbReference type="Gene3D" id="3.20.20.70">
    <property type="entry name" value="Aldolase class I"/>
    <property type="match status" value="1"/>
</dbReference>